<evidence type="ECO:0000256" key="6">
    <source>
        <dbReference type="ARBA" id="ARBA00023136"/>
    </source>
</evidence>
<keyword evidence="6 7" id="KW-0472">Membrane</keyword>
<protein>
    <submittedName>
        <fullName evidence="9">ABC transporter permease</fullName>
    </submittedName>
</protein>
<evidence type="ECO:0000313" key="10">
    <source>
        <dbReference type="Proteomes" id="UP000623678"/>
    </source>
</evidence>
<dbReference type="GO" id="GO:0005886">
    <property type="term" value="C:plasma membrane"/>
    <property type="evidence" value="ECO:0007669"/>
    <property type="project" value="UniProtKB-SubCell"/>
</dbReference>
<gene>
    <name evidence="9" type="ORF">H8705_02890</name>
</gene>
<dbReference type="Pfam" id="PF00528">
    <property type="entry name" value="BPD_transp_1"/>
    <property type="match status" value="1"/>
</dbReference>
<feature type="transmembrane region" description="Helical" evidence="7">
    <location>
        <begin position="132"/>
        <end position="149"/>
    </location>
</feature>
<keyword evidence="3" id="KW-1003">Cell membrane</keyword>
<dbReference type="InterPro" id="IPR025966">
    <property type="entry name" value="OppC_N"/>
</dbReference>
<keyword evidence="10" id="KW-1185">Reference proteome</keyword>
<feature type="transmembrane region" description="Helical" evidence="7">
    <location>
        <begin position="7"/>
        <end position="28"/>
    </location>
</feature>
<evidence type="ECO:0000259" key="8">
    <source>
        <dbReference type="PROSITE" id="PS50928"/>
    </source>
</evidence>
<feature type="transmembrane region" description="Helical" evidence="7">
    <location>
        <begin position="106"/>
        <end position="126"/>
    </location>
</feature>
<sequence>MRTHLGFTIGLLIVLVSVFLMIFGPILAPYDPFEANPAAVRQAPSAEYIFGTDPNGMDIFSRVIYAPRIDLTIALVGTASSLLIGIILGGYTGFWDNWLSTLIERVADLLQAFPPFVLAMALVAVTGQKIQNVIYVIAFLNIPIYLRLVRGNVISVKNRTYVEAAICVGGSKTWVLFRHVLPNVISSALTQASVNIGWAILMTSGLSFIGAGVAVPTPEWGAMIAVGASTIIMGEWWSSVFPGLAIVITALGFALVGGGLQIFFDPTKRS</sequence>
<dbReference type="CDD" id="cd06261">
    <property type="entry name" value="TM_PBP2"/>
    <property type="match status" value="1"/>
</dbReference>
<keyword evidence="4 7" id="KW-0812">Transmembrane</keyword>
<organism evidence="9 10">
    <name type="scientific">Youxingia wuxianensis</name>
    <dbReference type="NCBI Taxonomy" id="2763678"/>
    <lineage>
        <taxon>Bacteria</taxon>
        <taxon>Bacillati</taxon>
        <taxon>Bacillota</taxon>
        <taxon>Clostridia</taxon>
        <taxon>Eubacteriales</taxon>
        <taxon>Oscillospiraceae</taxon>
        <taxon>Youxingia</taxon>
    </lineage>
</organism>
<comment type="subcellular location">
    <subcellularLocation>
        <location evidence="1 7">Cell membrane</location>
        <topology evidence="1 7">Multi-pass membrane protein</topology>
    </subcellularLocation>
</comment>
<dbReference type="InterPro" id="IPR000515">
    <property type="entry name" value="MetI-like"/>
</dbReference>
<evidence type="ECO:0000256" key="4">
    <source>
        <dbReference type="ARBA" id="ARBA00022692"/>
    </source>
</evidence>
<feature type="transmembrane region" description="Helical" evidence="7">
    <location>
        <begin position="244"/>
        <end position="264"/>
    </location>
</feature>
<keyword evidence="5 7" id="KW-1133">Transmembrane helix</keyword>
<dbReference type="PROSITE" id="PS50928">
    <property type="entry name" value="ABC_TM1"/>
    <property type="match status" value="1"/>
</dbReference>
<evidence type="ECO:0000256" key="7">
    <source>
        <dbReference type="RuleBase" id="RU363032"/>
    </source>
</evidence>
<dbReference type="Gene3D" id="1.10.3720.10">
    <property type="entry name" value="MetI-like"/>
    <property type="match status" value="1"/>
</dbReference>
<dbReference type="InterPro" id="IPR050366">
    <property type="entry name" value="BP-dependent_transpt_permease"/>
</dbReference>
<feature type="transmembrane region" description="Helical" evidence="7">
    <location>
        <begin position="196"/>
        <end position="215"/>
    </location>
</feature>
<evidence type="ECO:0000313" key="9">
    <source>
        <dbReference type="EMBL" id="MBC8584522.1"/>
    </source>
</evidence>
<dbReference type="Proteomes" id="UP000623678">
    <property type="component" value="Unassembled WGS sequence"/>
</dbReference>
<reference evidence="9" key="1">
    <citation type="submission" date="2020-08" db="EMBL/GenBank/DDBJ databases">
        <title>Genome public.</title>
        <authorList>
            <person name="Liu C."/>
            <person name="Sun Q."/>
        </authorList>
    </citation>
    <scope>NUCLEOTIDE SEQUENCE</scope>
    <source>
        <strain evidence="9">NSJ-64</strain>
    </source>
</reference>
<dbReference type="SUPFAM" id="SSF161098">
    <property type="entry name" value="MetI-like"/>
    <property type="match status" value="1"/>
</dbReference>
<evidence type="ECO:0000256" key="2">
    <source>
        <dbReference type="ARBA" id="ARBA00022448"/>
    </source>
</evidence>
<dbReference type="InterPro" id="IPR035906">
    <property type="entry name" value="MetI-like_sf"/>
</dbReference>
<dbReference type="PANTHER" id="PTHR43386:SF1">
    <property type="entry name" value="D,D-DIPEPTIDE TRANSPORT SYSTEM PERMEASE PROTEIN DDPC-RELATED"/>
    <property type="match status" value="1"/>
</dbReference>
<name>A0A926ENK1_9FIRM</name>
<evidence type="ECO:0000256" key="1">
    <source>
        <dbReference type="ARBA" id="ARBA00004651"/>
    </source>
</evidence>
<dbReference type="AlphaFoldDB" id="A0A926ENK1"/>
<evidence type="ECO:0000256" key="3">
    <source>
        <dbReference type="ARBA" id="ARBA00022475"/>
    </source>
</evidence>
<dbReference type="GO" id="GO:0055085">
    <property type="term" value="P:transmembrane transport"/>
    <property type="evidence" value="ECO:0007669"/>
    <property type="project" value="InterPro"/>
</dbReference>
<feature type="domain" description="ABC transmembrane type-1" evidence="8">
    <location>
        <begin position="67"/>
        <end position="257"/>
    </location>
</feature>
<dbReference type="Pfam" id="PF12911">
    <property type="entry name" value="OppC_N"/>
    <property type="match status" value="1"/>
</dbReference>
<dbReference type="EMBL" id="JACRTD010000002">
    <property type="protein sequence ID" value="MBC8584522.1"/>
    <property type="molecule type" value="Genomic_DNA"/>
</dbReference>
<evidence type="ECO:0000256" key="5">
    <source>
        <dbReference type="ARBA" id="ARBA00022989"/>
    </source>
</evidence>
<keyword evidence="2 7" id="KW-0813">Transport</keyword>
<dbReference type="PANTHER" id="PTHR43386">
    <property type="entry name" value="OLIGOPEPTIDE TRANSPORT SYSTEM PERMEASE PROTEIN APPC"/>
    <property type="match status" value="1"/>
</dbReference>
<feature type="transmembrane region" description="Helical" evidence="7">
    <location>
        <begin position="71"/>
        <end position="94"/>
    </location>
</feature>
<comment type="caution">
    <text evidence="9">The sequence shown here is derived from an EMBL/GenBank/DDBJ whole genome shotgun (WGS) entry which is preliminary data.</text>
</comment>
<comment type="similarity">
    <text evidence="7">Belongs to the binding-protein-dependent transport system permease family.</text>
</comment>
<proteinExistence type="inferred from homology"/>
<accession>A0A926ENK1</accession>